<evidence type="ECO:0000313" key="7">
    <source>
        <dbReference type="WBParaSite" id="BXY_0782000.1"/>
    </source>
</evidence>
<evidence type="ECO:0000313" key="5">
    <source>
        <dbReference type="Proteomes" id="UP000095284"/>
    </source>
</evidence>
<dbReference type="WBParaSite" id="BXY_0782000.1">
    <property type="protein sequence ID" value="BXY_0782000.1"/>
    <property type="gene ID" value="BXY_0782000"/>
</dbReference>
<dbReference type="InterPro" id="IPR043136">
    <property type="entry name" value="B30.2/SPRY_sf"/>
</dbReference>
<dbReference type="InterPro" id="IPR050672">
    <property type="entry name" value="FBXO45-Fsn/SPSB_families"/>
</dbReference>
<dbReference type="OrthoDB" id="5951542at2759"/>
<gene>
    <name evidence="3" type="ORF">BXYJ_LOCUS9621</name>
</gene>
<name>A0A1I7S488_BURXY</name>
<dbReference type="InterPro" id="IPR001870">
    <property type="entry name" value="B30.2/SPRY"/>
</dbReference>
<sequence>MPSPAALGAQMPPHSRAFPHLMKPPFSPRRANIALQQQTQACGPLGRSHDVGLDELRNLRPQRWGWFHQANERLSSFEAHFTEDSVQFHPDYAYGTAAALGNHILNESSISYWELKVPYIYGTSVMFGIGTLQTPVKLGNRFDNLLGLEDTSYGLSHKGVLYHNGKERSNYCEEFEENKMAVVGMYFNGPERRLSYFLNGKYLGVAFENINLDKPMYPMVSSTARKCTFILQNQYSNTDLSLRGICKRYVIHKLECHPHSLNDLGLPSALVDELKKDIDHKTLHSSLPRSTSTSPSRQRKRPFNDISDLTDEASAAMLMSFLSSFQYDQLVQVAWAAGMEERCDR</sequence>
<evidence type="ECO:0000313" key="4">
    <source>
        <dbReference type="EMBL" id="CAG9116840.1"/>
    </source>
</evidence>
<dbReference type="GO" id="GO:0043161">
    <property type="term" value="P:proteasome-mediated ubiquitin-dependent protein catabolic process"/>
    <property type="evidence" value="ECO:0007669"/>
    <property type="project" value="TreeGrafter"/>
</dbReference>
<dbReference type="GO" id="GO:0019005">
    <property type="term" value="C:SCF ubiquitin ligase complex"/>
    <property type="evidence" value="ECO:0007669"/>
    <property type="project" value="TreeGrafter"/>
</dbReference>
<dbReference type="eggNOG" id="KOG3953">
    <property type="taxonomic scope" value="Eukaryota"/>
</dbReference>
<reference evidence="4" key="2">
    <citation type="submission" date="2020-08" db="EMBL/GenBank/DDBJ databases">
        <authorList>
            <person name="Kikuchi T."/>
        </authorList>
    </citation>
    <scope>NUCLEOTIDE SEQUENCE</scope>
    <source>
        <strain evidence="3">Ka4C1</strain>
    </source>
</reference>
<evidence type="ECO:0000259" key="2">
    <source>
        <dbReference type="PROSITE" id="PS50188"/>
    </source>
</evidence>
<dbReference type="EMBL" id="CAJFDI010000004">
    <property type="protein sequence ID" value="CAD5227076.1"/>
    <property type="molecule type" value="Genomic_DNA"/>
</dbReference>
<dbReference type="InterPro" id="IPR013320">
    <property type="entry name" value="ConA-like_dom_sf"/>
</dbReference>
<dbReference type="SMR" id="A0A1I7S488"/>
<organism evidence="5 7">
    <name type="scientific">Bursaphelenchus xylophilus</name>
    <name type="common">Pinewood nematode worm</name>
    <name type="synonym">Aphelenchoides xylophilus</name>
    <dbReference type="NCBI Taxonomy" id="6326"/>
    <lineage>
        <taxon>Eukaryota</taxon>
        <taxon>Metazoa</taxon>
        <taxon>Ecdysozoa</taxon>
        <taxon>Nematoda</taxon>
        <taxon>Chromadorea</taxon>
        <taxon>Rhabditida</taxon>
        <taxon>Tylenchina</taxon>
        <taxon>Tylenchomorpha</taxon>
        <taxon>Aphelenchoidea</taxon>
        <taxon>Aphelenchoididae</taxon>
        <taxon>Bursaphelenchus</taxon>
    </lineage>
</organism>
<protein>
    <submittedName>
        <fullName evidence="3">(pine wood nematode) hypothetical protein</fullName>
    </submittedName>
    <submittedName>
        <fullName evidence="7">B30.2/SPRY domain-containing protein</fullName>
    </submittedName>
</protein>
<dbReference type="Proteomes" id="UP000582659">
    <property type="component" value="Unassembled WGS sequence"/>
</dbReference>
<dbReference type="PANTHER" id="PTHR12245:SF12">
    <property type="entry name" value="SPRY DOMAIN-CONTAINING SOCS BOX PROTEIN 3"/>
    <property type="match status" value="1"/>
</dbReference>
<feature type="region of interest" description="Disordered" evidence="1">
    <location>
        <begin position="1"/>
        <end position="22"/>
    </location>
</feature>
<dbReference type="AlphaFoldDB" id="A0A1I7S488"/>
<dbReference type="Pfam" id="PF00622">
    <property type="entry name" value="SPRY"/>
    <property type="match status" value="1"/>
</dbReference>
<evidence type="ECO:0000313" key="3">
    <source>
        <dbReference type="EMBL" id="CAD5227076.1"/>
    </source>
</evidence>
<dbReference type="SMART" id="SM00449">
    <property type="entry name" value="SPRY"/>
    <property type="match status" value="1"/>
</dbReference>
<feature type="domain" description="B30.2/SPRY" evidence="2">
    <location>
        <begin position="31"/>
        <end position="240"/>
    </location>
</feature>
<dbReference type="PANTHER" id="PTHR12245">
    <property type="entry name" value="SPRY DOMAIN CONTAINING SOCS BOX PROTEIN"/>
    <property type="match status" value="1"/>
</dbReference>
<dbReference type="PROSITE" id="PS50188">
    <property type="entry name" value="B302_SPRY"/>
    <property type="match status" value="1"/>
</dbReference>
<evidence type="ECO:0000256" key="1">
    <source>
        <dbReference type="SAM" id="MobiDB-lite"/>
    </source>
</evidence>
<dbReference type="SUPFAM" id="SSF49899">
    <property type="entry name" value="Concanavalin A-like lectins/glucanases"/>
    <property type="match status" value="1"/>
</dbReference>
<dbReference type="Proteomes" id="UP000659654">
    <property type="component" value="Unassembled WGS sequence"/>
</dbReference>
<dbReference type="EMBL" id="CAJFCV020000004">
    <property type="protein sequence ID" value="CAG9116840.1"/>
    <property type="molecule type" value="Genomic_DNA"/>
</dbReference>
<feature type="compositionally biased region" description="Low complexity" evidence="1">
    <location>
        <begin position="284"/>
        <end position="296"/>
    </location>
</feature>
<proteinExistence type="predicted"/>
<dbReference type="Gene3D" id="2.60.120.920">
    <property type="match status" value="1"/>
</dbReference>
<dbReference type="Proteomes" id="UP000095284">
    <property type="component" value="Unplaced"/>
</dbReference>
<reference evidence="7" key="1">
    <citation type="submission" date="2016-11" db="UniProtKB">
        <authorList>
            <consortium name="WormBaseParasite"/>
        </authorList>
    </citation>
    <scope>IDENTIFICATION</scope>
</reference>
<feature type="region of interest" description="Disordered" evidence="1">
    <location>
        <begin position="282"/>
        <end position="306"/>
    </location>
</feature>
<accession>A0A1I7S488</accession>
<keyword evidence="6" id="KW-1185">Reference proteome</keyword>
<dbReference type="InterPro" id="IPR003877">
    <property type="entry name" value="SPRY_dom"/>
</dbReference>
<evidence type="ECO:0000313" key="6">
    <source>
        <dbReference type="Proteomes" id="UP000659654"/>
    </source>
</evidence>